<dbReference type="AlphaFoldDB" id="A0A0M4CHC0"/>
<dbReference type="NCBIfam" id="TIGR02427">
    <property type="entry name" value="protocat_pcaD"/>
    <property type="match status" value="1"/>
</dbReference>
<dbReference type="KEGG" id="cdx:CDES_10885"/>
<organism evidence="2 3">
    <name type="scientific">Corynebacterium deserti GIMN1.010</name>
    <dbReference type="NCBI Taxonomy" id="931089"/>
    <lineage>
        <taxon>Bacteria</taxon>
        <taxon>Bacillati</taxon>
        <taxon>Actinomycetota</taxon>
        <taxon>Actinomycetes</taxon>
        <taxon>Mycobacteriales</taxon>
        <taxon>Corynebacteriaceae</taxon>
        <taxon>Corynebacterium</taxon>
    </lineage>
</organism>
<feature type="domain" description="AB hydrolase-1" evidence="1">
    <location>
        <begin position="16"/>
        <end position="239"/>
    </location>
</feature>
<dbReference type="Proteomes" id="UP000068067">
    <property type="component" value="Chromosome"/>
</dbReference>
<evidence type="ECO:0000313" key="2">
    <source>
        <dbReference type="EMBL" id="ALC06552.1"/>
    </source>
</evidence>
<protein>
    <recommendedName>
        <fullName evidence="1">AB hydrolase-1 domain-containing protein</fullName>
    </recommendedName>
</protein>
<reference evidence="2 3" key="1">
    <citation type="submission" date="2014-08" db="EMBL/GenBank/DDBJ databases">
        <title>Complete genome sequence of Corynebacterium deserti GIMN1.010 (=DSM 45689), isolated from desert sand in western China.</title>
        <authorList>
            <person name="Ruckert C."/>
            <person name="Albersmeier A."/>
            <person name="Kalinowski J."/>
        </authorList>
    </citation>
    <scope>NUCLEOTIDE SEQUENCE [LARGE SCALE GENOMIC DNA]</scope>
    <source>
        <strain evidence="2 3">GIMN1.010</strain>
    </source>
</reference>
<proteinExistence type="predicted"/>
<dbReference type="InterPro" id="IPR026968">
    <property type="entry name" value="PcaD/CatD"/>
</dbReference>
<sequence length="252" mass="26802">MAILHSVAYGTNDENTLVFVGSLGSTTDMWLPQLDALHKDFRVIAVDHRGHGLSEIIEGTPTVADLANDVLETLDDLGVTTFGIIGLSLGGAVAQYLAATSDRVTKAAFMCTAAKFGEPQGWLDRAQATRDNGTASLSEAVIQRWFSPSWLENYPASREHFEAMVAGTPSEGYALCCEALATWDFTDRLSEITVPVLAIAGADDPSTPPATVQIIADGVAGESTFEVLSPGAHVPTVERPTEVNELLAKHFA</sequence>
<dbReference type="PATRIC" id="fig|931089.4.peg.2202"/>
<dbReference type="Gene3D" id="3.40.50.1820">
    <property type="entry name" value="alpha/beta hydrolase"/>
    <property type="match status" value="1"/>
</dbReference>
<evidence type="ECO:0000259" key="1">
    <source>
        <dbReference type="Pfam" id="PF00561"/>
    </source>
</evidence>
<dbReference type="PANTHER" id="PTHR43798">
    <property type="entry name" value="MONOACYLGLYCEROL LIPASE"/>
    <property type="match status" value="1"/>
</dbReference>
<dbReference type="Pfam" id="PF00561">
    <property type="entry name" value="Abhydrolase_1"/>
    <property type="match status" value="1"/>
</dbReference>
<evidence type="ECO:0000313" key="3">
    <source>
        <dbReference type="Proteomes" id="UP000068067"/>
    </source>
</evidence>
<dbReference type="OrthoDB" id="9802489at2"/>
<dbReference type="GO" id="GO:0042952">
    <property type="term" value="P:beta-ketoadipate pathway"/>
    <property type="evidence" value="ECO:0007669"/>
    <property type="project" value="InterPro"/>
</dbReference>
<dbReference type="STRING" id="931089.CDES_10885"/>
<dbReference type="RefSeq" id="WP_053545477.1">
    <property type="nucleotide sequence ID" value="NZ_CP009220.1"/>
</dbReference>
<dbReference type="SUPFAM" id="SSF53474">
    <property type="entry name" value="alpha/beta-Hydrolases"/>
    <property type="match status" value="1"/>
</dbReference>
<dbReference type="InterPro" id="IPR050266">
    <property type="entry name" value="AB_hydrolase_sf"/>
</dbReference>
<accession>A0A0M4CHC0</accession>
<name>A0A0M4CHC0_9CORY</name>
<keyword evidence="3" id="KW-1185">Reference proteome</keyword>
<dbReference type="InterPro" id="IPR029058">
    <property type="entry name" value="AB_hydrolase_fold"/>
</dbReference>
<dbReference type="GO" id="GO:0047570">
    <property type="term" value="F:3-oxoadipate enol-lactonase activity"/>
    <property type="evidence" value="ECO:0007669"/>
    <property type="project" value="InterPro"/>
</dbReference>
<dbReference type="EMBL" id="CP009220">
    <property type="protein sequence ID" value="ALC06552.1"/>
    <property type="molecule type" value="Genomic_DNA"/>
</dbReference>
<dbReference type="InterPro" id="IPR000073">
    <property type="entry name" value="AB_hydrolase_1"/>
</dbReference>
<gene>
    <name evidence="2" type="ORF">CDES_10885</name>
</gene>
<dbReference type="PRINTS" id="PR00111">
    <property type="entry name" value="ABHYDROLASE"/>
</dbReference>